<dbReference type="InterPro" id="IPR035897">
    <property type="entry name" value="Toll_tir_struct_dom_sf"/>
</dbReference>
<evidence type="ECO:0000313" key="3">
    <source>
        <dbReference type="Proteomes" id="UP001501126"/>
    </source>
</evidence>
<accession>A0ABN1MQI8</accession>
<keyword evidence="3" id="KW-1185">Reference proteome</keyword>
<dbReference type="EMBL" id="BAAAFH010000011">
    <property type="protein sequence ID" value="GAA0875197.1"/>
    <property type="molecule type" value="Genomic_DNA"/>
</dbReference>
<reference evidence="2 3" key="1">
    <citation type="journal article" date="2019" name="Int. J. Syst. Evol. Microbiol.">
        <title>The Global Catalogue of Microorganisms (GCM) 10K type strain sequencing project: providing services to taxonomists for standard genome sequencing and annotation.</title>
        <authorList>
            <consortium name="The Broad Institute Genomics Platform"/>
            <consortium name="The Broad Institute Genome Sequencing Center for Infectious Disease"/>
            <person name="Wu L."/>
            <person name="Ma J."/>
        </authorList>
    </citation>
    <scope>NUCLEOTIDE SEQUENCE [LARGE SCALE GENOMIC DNA]</scope>
    <source>
        <strain evidence="2 3">JCM 16083</strain>
    </source>
</reference>
<dbReference type="Proteomes" id="UP001501126">
    <property type="component" value="Unassembled WGS sequence"/>
</dbReference>
<gene>
    <name evidence="2" type="ORF">GCM10009118_16060</name>
</gene>
<comment type="caution">
    <text evidence="2">The sequence shown here is derived from an EMBL/GenBank/DDBJ whole genome shotgun (WGS) entry which is preliminary data.</text>
</comment>
<protein>
    <recommendedName>
        <fullName evidence="1">TIR domain-containing protein</fullName>
    </recommendedName>
</protein>
<dbReference type="Gene3D" id="3.40.50.10140">
    <property type="entry name" value="Toll/interleukin-1 receptor homology (TIR) domain"/>
    <property type="match status" value="1"/>
</dbReference>
<dbReference type="InterPro" id="IPR000157">
    <property type="entry name" value="TIR_dom"/>
</dbReference>
<name>A0ABN1MQI8_9FLAO</name>
<dbReference type="SUPFAM" id="SSF52200">
    <property type="entry name" value="Toll/Interleukin receptor TIR domain"/>
    <property type="match status" value="1"/>
</dbReference>
<evidence type="ECO:0000259" key="1">
    <source>
        <dbReference type="Pfam" id="PF13676"/>
    </source>
</evidence>
<sequence length="180" mass="20638">MAIFTKHEFQAVALDISRKKGQQFVNETRTFSESTARTSVFLSHSHHDKVLIAQAKTFFEGLGIAVYVDWADSTMPEQTNGLTAQKIKRQIQKNDKFVLLATNNAISSKWCNWEVGIGDTYKLLSDKICILPLADNRNTWEGNEYLQIYPRIEASELLQDYFKVIYPDGRSVSINDWLNK</sequence>
<feature type="domain" description="TIR" evidence="1">
    <location>
        <begin position="40"/>
        <end position="134"/>
    </location>
</feature>
<evidence type="ECO:0000313" key="2">
    <source>
        <dbReference type="EMBL" id="GAA0875197.1"/>
    </source>
</evidence>
<organism evidence="2 3">
    <name type="scientific">Wandonia haliotis</name>
    <dbReference type="NCBI Taxonomy" id="574963"/>
    <lineage>
        <taxon>Bacteria</taxon>
        <taxon>Pseudomonadati</taxon>
        <taxon>Bacteroidota</taxon>
        <taxon>Flavobacteriia</taxon>
        <taxon>Flavobacteriales</taxon>
        <taxon>Crocinitomicaceae</taxon>
        <taxon>Wandonia</taxon>
    </lineage>
</organism>
<proteinExistence type="predicted"/>
<dbReference type="Pfam" id="PF13676">
    <property type="entry name" value="TIR_2"/>
    <property type="match status" value="1"/>
</dbReference>
<dbReference type="RefSeq" id="WP_343786425.1">
    <property type="nucleotide sequence ID" value="NZ_BAAAFH010000011.1"/>
</dbReference>